<dbReference type="InterPro" id="IPR032675">
    <property type="entry name" value="LRR_dom_sf"/>
</dbReference>
<proteinExistence type="predicted"/>
<evidence type="ECO:0000313" key="2">
    <source>
        <dbReference type="Proteomes" id="UP001358586"/>
    </source>
</evidence>
<dbReference type="EMBL" id="JARKNE010000009">
    <property type="protein sequence ID" value="KAK5802290.1"/>
    <property type="molecule type" value="Genomic_DNA"/>
</dbReference>
<dbReference type="Gene3D" id="3.80.10.10">
    <property type="entry name" value="Ribonuclease Inhibitor"/>
    <property type="match status" value="1"/>
</dbReference>
<dbReference type="Proteomes" id="UP001358586">
    <property type="component" value="Chromosome 9"/>
</dbReference>
<name>A0ABR0NLY9_GOSAR</name>
<evidence type="ECO:0000313" key="1">
    <source>
        <dbReference type="EMBL" id="KAK5802290.1"/>
    </source>
</evidence>
<protein>
    <submittedName>
        <fullName evidence="1">Uncharacterized protein</fullName>
    </submittedName>
</protein>
<accession>A0ABR0NLY9</accession>
<keyword evidence="2" id="KW-1185">Reference proteome</keyword>
<gene>
    <name evidence="1" type="ORF">PVK06_029875</name>
</gene>
<organism evidence="1 2">
    <name type="scientific">Gossypium arboreum</name>
    <name type="common">Tree cotton</name>
    <name type="synonym">Gossypium nanking</name>
    <dbReference type="NCBI Taxonomy" id="29729"/>
    <lineage>
        <taxon>Eukaryota</taxon>
        <taxon>Viridiplantae</taxon>
        <taxon>Streptophyta</taxon>
        <taxon>Embryophyta</taxon>
        <taxon>Tracheophyta</taxon>
        <taxon>Spermatophyta</taxon>
        <taxon>Magnoliopsida</taxon>
        <taxon>eudicotyledons</taxon>
        <taxon>Gunneridae</taxon>
        <taxon>Pentapetalae</taxon>
        <taxon>rosids</taxon>
        <taxon>malvids</taxon>
        <taxon>Malvales</taxon>
        <taxon>Malvaceae</taxon>
        <taxon>Malvoideae</taxon>
        <taxon>Gossypium</taxon>
    </lineage>
</organism>
<reference evidence="1 2" key="1">
    <citation type="submission" date="2023-03" db="EMBL/GenBank/DDBJ databases">
        <title>WGS of Gossypium arboreum.</title>
        <authorList>
            <person name="Yu D."/>
        </authorList>
    </citation>
    <scope>NUCLEOTIDE SEQUENCE [LARGE SCALE GENOMIC DNA]</scope>
    <source>
        <tissue evidence="1">Leaf</tissue>
    </source>
</reference>
<comment type="caution">
    <text evidence="1">The sequence shown here is derived from an EMBL/GenBank/DDBJ whole genome shotgun (WGS) entry which is preliminary data.</text>
</comment>
<sequence length="125" mass="13557">MASSLAISLIPGRLQATILLISFAAIVSIADLSPLESEVIVVVESGWWSTYGSNASQPYKMPGISCNSAGSIFEINRCYEFITEVGDRFGKLNFPSFPNLVLLDLSGCQFHGNIPHQISDLYGLK</sequence>